<dbReference type="Pfam" id="PF02992">
    <property type="entry name" value="Transposase_21"/>
    <property type="match status" value="2"/>
</dbReference>
<dbReference type="InterPro" id="IPR004242">
    <property type="entry name" value="Transposase_21"/>
</dbReference>
<evidence type="ECO:0000313" key="4">
    <source>
        <dbReference type="EMBL" id="KAG8376363.1"/>
    </source>
</evidence>
<reference evidence="4" key="1">
    <citation type="submission" date="2019-10" db="EMBL/GenBank/DDBJ databases">
        <authorList>
            <person name="Zhang R."/>
            <person name="Pan Y."/>
            <person name="Wang J."/>
            <person name="Ma R."/>
            <person name="Yu S."/>
        </authorList>
    </citation>
    <scope>NUCLEOTIDE SEQUENCE</scope>
    <source>
        <strain evidence="4">LA-IB0</strain>
        <tissue evidence="4">Leaf</tissue>
    </source>
</reference>
<dbReference type="Pfam" id="PF13952">
    <property type="entry name" value="DUF4216"/>
    <property type="match status" value="1"/>
</dbReference>
<sequence length="1044" mass="120107">MIGWVYEAMGIQKAHGDDGDDAQSKENDHLNRADDNTLKFYQLLEDASRELYPGCTEFTKLSFTMHLLNLKVRSGWTNKSFTSLLELLKKAFLRGVNLPKDFGEANKISKDLGFTYETWDVCPNNCMLFRGKDIMLEICGTSRYKECDRKIVVKKMRYFPLKPRLQKLFISSHTSSLMRWHAEGRVDDGTFRHPADSLAWKDFGEKNIDFSIDSRNVRLGLTADGFSPFKLMNVSHNSWPVVLIPYNLPPWICMGKDNFILVVLIYGPKGPTLMWTINDFPGYSMHSGSSHMYSYTYHRQFLSRNHRFRRDTTSFDGTMEWSVAPKRLSGIDVLQQLDSNGVLTEKPFHAFKLRSGRWCLPPGPCNMGLNEKDVFCKVLKSIRAPDGYASNISKCVQIEKRTIWDLKSHDKNVLMQNLLHVVVRKALPKHVVEVLIELSTFFRKLCSKANDSSKDKRPQTGVVHYYGVLTDIIQIHYSSNLKHNLFKCDWISNEKGLKIDQFKFTLVNFNHVMYTGREYSDEPYILSTQVEQVWYVDDPLEADWKIVMKMNRRDNFDVYSWERQTSMHASIELDDRPVFDDGNGLLMARRRKHNGWTMTDVIGEIVGSSSVHDSPSKDRGDRVDCRSRFGLVSNHIPHEASVGIKIIFITIHIFRNIKMGLIYHLAQNTTNTSVCLKKGRGRSKLIARWNSETKLQLEITAKGEVDGPNRVEFQTQLGVMARNSYRFPLIYTSFDQMPQCIIEDLWSEIKARTTLPEEAKSSIIENFVEVDDGVLEIRQNKAERNTKNIAQYKFQHRLGRLPLSELTKQQGTEPSRIDKFCMSRAPNSKPPVNQDTANLITQMRESISCVPEAERTRELEETIWTEFMGTSSHGRVRCEGQGVKPSRYQQTLTLSSYDIMKKKIREEVTQEVKEGISEENEQMRVQREQMRNEILEMREERERMKGLMEQMTKKITQTRAEMTQEVVEDVVSYFGLGSVPVAPFAPSTTPFRPTTTPFRPFDIRQVLDSSSTDRASSTRGAFSTLGVGASTSSNDSARSNRNYQ</sequence>
<dbReference type="Proteomes" id="UP000826271">
    <property type="component" value="Unassembled WGS sequence"/>
</dbReference>
<feature type="compositionally biased region" description="Polar residues" evidence="2">
    <location>
        <begin position="1029"/>
        <end position="1044"/>
    </location>
</feature>
<keyword evidence="1" id="KW-0175">Coiled coil</keyword>
<evidence type="ECO:0000256" key="2">
    <source>
        <dbReference type="SAM" id="MobiDB-lite"/>
    </source>
</evidence>
<dbReference type="PANTHER" id="PTHR10775">
    <property type="entry name" value="OS08G0208400 PROTEIN"/>
    <property type="match status" value="1"/>
</dbReference>
<evidence type="ECO:0000313" key="5">
    <source>
        <dbReference type="Proteomes" id="UP000826271"/>
    </source>
</evidence>
<evidence type="ECO:0000256" key="1">
    <source>
        <dbReference type="SAM" id="Coils"/>
    </source>
</evidence>
<feature type="domain" description="DUF4216" evidence="3">
    <location>
        <begin position="473"/>
        <end position="547"/>
    </location>
</feature>
<keyword evidence="5" id="KW-1185">Reference proteome</keyword>
<evidence type="ECO:0000259" key="3">
    <source>
        <dbReference type="Pfam" id="PF13952"/>
    </source>
</evidence>
<protein>
    <recommendedName>
        <fullName evidence="3">DUF4216 domain-containing protein</fullName>
    </recommendedName>
</protein>
<dbReference type="AlphaFoldDB" id="A0AAV6X1F3"/>
<proteinExistence type="predicted"/>
<feature type="compositionally biased region" description="Low complexity" evidence="2">
    <location>
        <begin position="1009"/>
        <end position="1021"/>
    </location>
</feature>
<dbReference type="EMBL" id="WHWC01000009">
    <property type="protein sequence ID" value="KAG8376363.1"/>
    <property type="molecule type" value="Genomic_DNA"/>
</dbReference>
<feature type="region of interest" description="Disordered" evidence="2">
    <location>
        <begin position="1009"/>
        <end position="1044"/>
    </location>
</feature>
<name>A0AAV6X1F3_9LAMI</name>
<dbReference type="PANTHER" id="PTHR10775:SF182">
    <property type="entry name" value="TRANSPOSON, EN_SPM-LIKE, TRANSPOSASE-ASSOCIATED DOMAIN PROTEIN-RELATED"/>
    <property type="match status" value="1"/>
</dbReference>
<accession>A0AAV6X1F3</accession>
<gene>
    <name evidence="4" type="ORF">BUALT_Bualt09G0055300</name>
</gene>
<feature type="coiled-coil region" evidence="1">
    <location>
        <begin position="913"/>
        <end position="961"/>
    </location>
</feature>
<organism evidence="4 5">
    <name type="scientific">Buddleja alternifolia</name>
    <dbReference type="NCBI Taxonomy" id="168488"/>
    <lineage>
        <taxon>Eukaryota</taxon>
        <taxon>Viridiplantae</taxon>
        <taxon>Streptophyta</taxon>
        <taxon>Embryophyta</taxon>
        <taxon>Tracheophyta</taxon>
        <taxon>Spermatophyta</taxon>
        <taxon>Magnoliopsida</taxon>
        <taxon>eudicotyledons</taxon>
        <taxon>Gunneridae</taxon>
        <taxon>Pentapetalae</taxon>
        <taxon>asterids</taxon>
        <taxon>lamiids</taxon>
        <taxon>Lamiales</taxon>
        <taxon>Scrophulariaceae</taxon>
        <taxon>Buddlejeae</taxon>
        <taxon>Buddleja</taxon>
    </lineage>
</organism>
<comment type="caution">
    <text evidence="4">The sequence shown here is derived from an EMBL/GenBank/DDBJ whole genome shotgun (WGS) entry which is preliminary data.</text>
</comment>
<dbReference type="InterPro" id="IPR025312">
    <property type="entry name" value="DUF4216"/>
</dbReference>